<comment type="subcellular location">
    <subcellularLocation>
        <location evidence="1 7">Cell membrane</location>
        <topology evidence="1 7">Multi-pass membrane protein</topology>
    </subcellularLocation>
</comment>
<gene>
    <name evidence="9" type="primary">phnE</name>
    <name evidence="9" type="ORF">CH341_17910</name>
</gene>
<protein>
    <submittedName>
        <fullName evidence="9">Phosphonate ABC transporter, permease protein PhnE</fullName>
    </submittedName>
</protein>
<keyword evidence="2 7" id="KW-0813">Transport</keyword>
<dbReference type="SUPFAM" id="SSF161098">
    <property type="entry name" value="MetI-like"/>
    <property type="match status" value="1"/>
</dbReference>
<keyword evidence="5 7" id="KW-1133">Transmembrane helix</keyword>
<dbReference type="PANTHER" id="PTHR30043">
    <property type="entry name" value="PHOSPHONATES TRANSPORT SYSTEM PERMEASE PROTEIN"/>
    <property type="match status" value="1"/>
</dbReference>
<organism evidence="9 10">
    <name type="scientific">Rhodoplanes roseus</name>
    <dbReference type="NCBI Taxonomy" id="29409"/>
    <lineage>
        <taxon>Bacteria</taxon>
        <taxon>Pseudomonadati</taxon>
        <taxon>Pseudomonadota</taxon>
        <taxon>Alphaproteobacteria</taxon>
        <taxon>Hyphomicrobiales</taxon>
        <taxon>Nitrobacteraceae</taxon>
        <taxon>Rhodoplanes</taxon>
    </lineage>
</organism>
<dbReference type="Gene3D" id="1.10.3720.10">
    <property type="entry name" value="MetI-like"/>
    <property type="match status" value="1"/>
</dbReference>
<dbReference type="OrthoDB" id="9808005at2"/>
<keyword evidence="6 7" id="KW-0472">Membrane</keyword>
<feature type="transmembrane region" description="Helical" evidence="7">
    <location>
        <begin position="255"/>
        <end position="276"/>
    </location>
</feature>
<evidence type="ECO:0000259" key="8">
    <source>
        <dbReference type="PROSITE" id="PS50928"/>
    </source>
</evidence>
<feature type="transmembrane region" description="Helical" evidence="7">
    <location>
        <begin position="136"/>
        <end position="165"/>
    </location>
</feature>
<feature type="transmembrane region" description="Helical" evidence="7">
    <location>
        <begin position="200"/>
        <end position="221"/>
    </location>
</feature>
<feature type="transmembrane region" description="Helical" evidence="7">
    <location>
        <begin position="33"/>
        <end position="54"/>
    </location>
</feature>
<dbReference type="CDD" id="cd06261">
    <property type="entry name" value="TM_PBP2"/>
    <property type="match status" value="1"/>
</dbReference>
<dbReference type="EMBL" id="NPEX01000129">
    <property type="protein sequence ID" value="RAI42758.1"/>
    <property type="molecule type" value="Genomic_DNA"/>
</dbReference>
<comment type="caution">
    <text evidence="9">The sequence shown here is derived from an EMBL/GenBank/DDBJ whole genome shotgun (WGS) entry which is preliminary data.</text>
</comment>
<dbReference type="GO" id="GO:0005886">
    <property type="term" value="C:plasma membrane"/>
    <property type="evidence" value="ECO:0007669"/>
    <property type="project" value="UniProtKB-SubCell"/>
</dbReference>
<feature type="domain" description="ABC transmembrane type-1" evidence="8">
    <location>
        <begin position="90"/>
        <end position="273"/>
    </location>
</feature>
<dbReference type="NCBIfam" id="TIGR01097">
    <property type="entry name" value="PhnE"/>
    <property type="match status" value="1"/>
</dbReference>
<dbReference type="Pfam" id="PF00528">
    <property type="entry name" value="BPD_transp_1"/>
    <property type="match status" value="1"/>
</dbReference>
<evidence type="ECO:0000256" key="7">
    <source>
        <dbReference type="RuleBase" id="RU363032"/>
    </source>
</evidence>
<dbReference type="PANTHER" id="PTHR30043:SF1">
    <property type="entry name" value="ABC TRANSPORT SYSTEM PERMEASE PROTEIN P69"/>
    <property type="match status" value="1"/>
</dbReference>
<proteinExistence type="inferred from homology"/>
<evidence type="ECO:0000313" key="10">
    <source>
        <dbReference type="Proteomes" id="UP000249130"/>
    </source>
</evidence>
<dbReference type="AlphaFoldDB" id="A0A327L4Z7"/>
<dbReference type="Proteomes" id="UP000249130">
    <property type="component" value="Unassembled WGS sequence"/>
</dbReference>
<keyword evidence="3" id="KW-1003">Cell membrane</keyword>
<evidence type="ECO:0000256" key="1">
    <source>
        <dbReference type="ARBA" id="ARBA00004651"/>
    </source>
</evidence>
<sequence length="281" mass="29957">MTNPGVPALTDCPVRGADGRYVEPRLDWFSRAVAARVLLGLLLAGAFVGCLKLAEVNPAALMRGFPRLLEWAAKGWPPYLDDLDVFSWRAIETVAIATVGTVAATLTAFPLAVFLARNVTPSPVLSFPVRWLVNTFRAIDTVVFALLFVTAVGLGPFAGVLGMIVHSVGVITKLYAEAIETIPGAPLEAAAMSGAGRTKIVTYAMLPSVLPSLASVSLYMWESNVRTSTILGIVGAGGIGIEIKAAIDLLDFQKLLTLSVIVLIMVTVIDQLSAWLRRRLV</sequence>
<evidence type="ECO:0000256" key="2">
    <source>
        <dbReference type="ARBA" id="ARBA00022448"/>
    </source>
</evidence>
<dbReference type="InterPro" id="IPR005769">
    <property type="entry name" value="PhnE/PtxC"/>
</dbReference>
<evidence type="ECO:0000256" key="6">
    <source>
        <dbReference type="ARBA" id="ARBA00023136"/>
    </source>
</evidence>
<dbReference type="InterPro" id="IPR035906">
    <property type="entry name" value="MetI-like_sf"/>
</dbReference>
<name>A0A327L4Z7_9BRAD</name>
<keyword evidence="4 7" id="KW-0812">Transmembrane</keyword>
<comment type="similarity">
    <text evidence="7">Belongs to the binding-protein-dependent transport system permease family.</text>
</comment>
<evidence type="ECO:0000256" key="4">
    <source>
        <dbReference type="ARBA" id="ARBA00022692"/>
    </source>
</evidence>
<dbReference type="GO" id="GO:0015416">
    <property type="term" value="F:ABC-type phosphonate transporter activity"/>
    <property type="evidence" value="ECO:0007669"/>
    <property type="project" value="InterPro"/>
</dbReference>
<reference evidence="9 10" key="1">
    <citation type="submission" date="2017-07" db="EMBL/GenBank/DDBJ databases">
        <title>Draft Genome Sequences of Select Purple Nonsulfur Bacteria.</title>
        <authorList>
            <person name="Lasarre B."/>
            <person name="Mckinlay J.B."/>
        </authorList>
    </citation>
    <scope>NUCLEOTIDE SEQUENCE [LARGE SCALE GENOMIC DNA]</scope>
    <source>
        <strain evidence="9 10">DSM 5909</strain>
    </source>
</reference>
<feature type="transmembrane region" description="Helical" evidence="7">
    <location>
        <begin position="94"/>
        <end position="116"/>
    </location>
</feature>
<dbReference type="InterPro" id="IPR000515">
    <property type="entry name" value="MetI-like"/>
</dbReference>
<evidence type="ECO:0000256" key="3">
    <source>
        <dbReference type="ARBA" id="ARBA00022475"/>
    </source>
</evidence>
<evidence type="ECO:0000313" key="9">
    <source>
        <dbReference type="EMBL" id="RAI42758.1"/>
    </source>
</evidence>
<dbReference type="PROSITE" id="PS50928">
    <property type="entry name" value="ABC_TM1"/>
    <property type="match status" value="1"/>
</dbReference>
<evidence type="ECO:0000256" key="5">
    <source>
        <dbReference type="ARBA" id="ARBA00022989"/>
    </source>
</evidence>
<keyword evidence="10" id="KW-1185">Reference proteome</keyword>
<accession>A0A327L4Z7</accession>